<dbReference type="GO" id="GO:0016740">
    <property type="term" value="F:transferase activity"/>
    <property type="evidence" value="ECO:0007669"/>
    <property type="project" value="UniProtKB-KW"/>
</dbReference>
<reference evidence="4" key="1">
    <citation type="submission" date="2018-12" db="EMBL/GenBank/DDBJ databases">
        <title>Tengunoibacter tsumagoiensis gen. nov., sp. nov., Dictyobacter kobayashii sp. nov., D. alpinus sp. nov., and D. joshuensis sp. nov. and description of Dictyobacteraceae fam. nov. within the order Ktedonobacterales isolated from Tengu-no-mugimeshi.</title>
        <authorList>
            <person name="Wang C.M."/>
            <person name="Zheng Y."/>
            <person name="Sakai Y."/>
            <person name="Toyoda A."/>
            <person name="Minakuchi Y."/>
            <person name="Abe K."/>
            <person name="Yokota A."/>
            <person name="Yabe S."/>
        </authorList>
    </citation>
    <scope>NUCLEOTIDE SEQUENCE [LARGE SCALE GENOMIC DNA]</scope>
    <source>
        <strain evidence="4">Uno3</strain>
    </source>
</reference>
<dbReference type="PANTHER" id="PTHR43685:SF2">
    <property type="entry name" value="GLYCOSYLTRANSFERASE 2-LIKE DOMAIN-CONTAINING PROTEIN"/>
    <property type="match status" value="1"/>
</dbReference>
<dbReference type="PANTHER" id="PTHR43685">
    <property type="entry name" value="GLYCOSYLTRANSFERASE"/>
    <property type="match status" value="1"/>
</dbReference>
<feature type="transmembrane region" description="Helical" evidence="1">
    <location>
        <begin position="256"/>
        <end position="279"/>
    </location>
</feature>
<dbReference type="Proteomes" id="UP000287352">
    <property type="component" value="Unassembled WGS sequence"/>
</dbReference>
<keyword evidence="1" id="KW-0472">Membrane</keyword>
<evidence type="ECO:0000259" key="2">
    <source>
        <dbReference type="Pfam" id="PF00535"/>
    </source>
</evidence>
<keyword evidence="1" id="KW-0812">Transmembrane</keyword>
<proteinExistence type="predicted"/>
<organism evidence="3 4">
    <name type="scientific">Tengunoibacter tsumagoiensis</name>
    <dbReference type="NCBI Taxonomy" id="2014871"/>
    <lineage>
        <taxon>Bacteria</taxon>
        <taxon>Bacillati</taxon>
        <taxon>Chloroflexota</taxon>
        <taxon>Ktedonobacteria</taxon>
        <taxon>Ktedonobacterales</taxon>
        <taxon>Dictyobacteraceae</taxon>
        <taxon>Tengunoibacter</taxon>
    </lineage>
</organism>
<name>A0A402A0P9_9CHLR</name>
<dbReference type="CDD" id="cd00761">
    <property type="entry name" value="Glyco_tranf_GTA_type"/>
    <property type="match status" value="1"/>
</dbReference>
<dbReference type="SUPFAM" id="SSF53448">
    <property type="entry name" value="Nucleotide-diphospho-sugar transferases"/>
    <property type="match status" value="1"/>
</dbReference>
<evidence type="ECO:0000313" key="4">
    <source>
        <dbReference type="Proteomes" id="UP000287352"/>
    </source>
</evidence>
<dbReference type="Gene3D" id="3.90.550.10">
    <property type="entry name" value="Spore Coat Polysaccharide Biosynthesis Protein SpsA, Chain A"/>
    <property type="match status" value="1"/>
</dbReference>
<dbReference type="InterPro" id="IPR050834">
    <property type="entry name" value="Glycosyltransf_2"/>
</dbReference>
<dbReference type="Pfam" id="PF00535">
    <property type="entry name" value="Glycos_transf_2"/>
    <property type="match status" value="1"/>
</dbReference>
<dbReference type="InterPro" id="IPR029044">
    <property type="entry name" value="Nucleotide-diphossugar_trans"/>
</dbReference>
<comment type="caution">
    <text evidence="3">The sequence shown here is derived from an EMBL/GenBank/DDBJ whole genome shotgun (WGS) entry which is preliminary data.</text>
</comment>
<evidence type="ECO:0000256" key="1">
    <source>
        <dbReference type="SAM" id="Phobius"/>
    </source>
</evidence>
<dbReference type="EMBL" id="BIFR01000001">
    <property type="protein sequence ID" value="GCE12655.1"/>
    <property type="molecule type" value="Genomic_DNA"/>
</dbReference>
<dbReference type="AlphaFoldDB" id="A0A402A0P9"/>
<accession>A0A402A0P9</accession>
<evidence type="ECO:0000313" key="3">
    <source>
        <dbReference type="EMBL" id="GCE12655.1"/>
    </source>
</evidence>
<keyword evidence="4" id="KW-1185">Reference proteome</keyword>
<sequence>MKQQTFQPKEIIVVIDHNEQLLKRAQEHVIGVSVIENTEMRGLSGARNCGIAAAQGNVIAFLDDDALATPDWLKMVSQRYTEADVLGTGGTIIPLWAEDKPVWFPEEFYWVVGCTYRGMPQTDTVIRNPIGANMSLRRDIFDFVGSFRSDIGRIGSRPIGCEETELCIRAKQHWPEGRFLYLPAAVVFHRVTKKRATWAYFCSRCYSEGLSKAQVTRFVGVKDSLAVERLYMSRILPAGVIRGIKDALFHRDLTGFARAGVIVVGLVVTTAGYCVGLLTQSRNNAPKKRPFDKTTLRRKNPLSSLMNV</sequence>
<gene>
    <name evidence="3" type="ORF">KTT_25140</name>
</gene>
<keyword evidence="1" id="KW-1133">Transmembrane helix</keyword>
<dbReference type="InterPro" id="IPR001173">
    <property type="entry name" value="Glyco_trans_2-like"/>
</dbReference>
<protein>
    <submittedName>
        <fullName evidence="3">Glycosyl transferase family 2</fullName>
    </submittedName>
</protein>
<feature type="domain" description="Glycosyltransferase 2-like" evidence="2">
    <location>
        <begin position="2"/>
        <end position="142"/>
    </location>
</feature>
<keyword evidence="3" id="KW-0808">Transferase</keyword>